<evidence type="ECO:0000259" key="1">
    <source>
        <dbReference type="PROSITE" id="PS51186"/>
    </source>
</evidence>
<sequence>MSYKVNNVNWRRETDYIEEIKEVRNKVFICEHRIPETEEFDNNDINCEHVLVRNEDDKAVATGRICENGKISRIAVLMKYRNTNAAQKVIQQLLSIAHRKGINQVTIDAELDNVSYFTNQGFKPVGGVYMETGLPKQTLSCSVNSFVCPHGILH</sequence>
<evidence type="ECO:0000313" key="3">
    <source>
        <dbReference type="Proteomes" id="UP001528411"/>
    </source>
</evidence>
<evidence type="ECO:0000313" key="2">
    <source>
        <dbReference type="EMBL" id="MDC2888140.1"/>
    </source>
</evidence>
<comment type="caution">
    <text evidence="2">The sequence shown here is derived from an EMBL/GenBank/DDBJ whole genome shotgun (WGS) entry which is preliminary data.</text>
</comment>
<dbReference type="GO" id="GO:0016746">
    <property type="term" value="F:acyltransferase activity"/>
    <property type="evidence" value="ECO:0007669"/>
    <property type="project" value="UniProtKB-KW"/>
</dbReference>
<dbReference type="RefSeq" id="WP_272179840.1">
    <property type="nucleotide sequence ID" value="NZ_JAQOMS010000002.1"/>
</dbReference>
<dbReference type="InterPro" id="IPR016181">
    <property type="entry name" value="Acyl_CoA_acyltransferase"/>
</dbReference>
<dbReference type="EMBL" id="JAQOMS010000002">
    <property type="protein sequence ID" value="MDC2888140.1"/>
    <property type="molecule type" value="Genomic_DNA"/>
</dbReference>
<dbReference type="SUPFAM" id="SSF55729">
    <property type="entry name" value="Acyl-CoA N-acyltransferases (Nat)"/>
    <property type="match status" value="1"/>
</dbReference>
<keyword evidence="3" id="KW-1185">Reference proteome</keyword>
<dbReference type="EC" id="2.3.1.-" evidence="2"/>
<keyword evidence="2" id="KW-0808">Transferase</keyword>
<keyword evidence="2" id="KW-0012">Acyltransferase</keyword>
<dbReference type="Proteomes" id="UP001528411">
    <property type="component" value="Unassembled WGS sequence"/>
</dbReference>
<name>A0ABT5FC46_9GAMM</name>
<dbReference type="Pfam" id="PF13673">
    <property type="entry name" value="Acetyltransf_10"/>
    <property type="match status" value="1"/>
</dbReference>
<dbReference type="PROSITE" id="PS51186">
    <property type="entry name" value="GNAT"/>
    <property type="match status" value="1"/>
</dbReference>
<gene>
    <name evidence="2" type="ORF">PN838_04100</name>
</gene>
<protein>
    <submittedName>
        <fullName evidence="2">GNAT family N-acetyltransferase</fullName>
        <ecNumber evidence="2">2.3.1.-</ecNumber>
    </submittedName>
</protein>
<proteinExistence type="predicted"/>
<feature type="domain" description="N-acetyltransferase" evidence="1">
    <location>
        <begin position="8"/>
        <end position="144"/>
    </location>
</feature>
<accession>A0ABT5FC46</accession>
<dbReference type="Gene3D" id="3.40.630.30">
    <property type="match status" value="1"/>
</dbReference>
<organism evidence="2 3">
    <name type="scientific">Psychrosphaera algicola</name>
    <dbReference type="NCBI Taxonomy" id="3023714"/>
    <lineage>
        <taxon>Bacteria</taxon>
        <taxon>Pseudomonadati</taxon>
        <taxon>Pseudomonadota</taxon>
        <taxon>Gammaproteobacteria</taxon>
        <taxon>Alteromonadales</taxon>
        <taxon>Pseudoalteromonadaceae</taxon>
        <taxon>Psychrosphaera</taxon>
    </lineage>
</organism>
<dbReference type="InterPro" id="IPR000182">
    <property type="entry name" value="GNAT_dom"/>
</dbReference>
<reference evidence="2 3" key="1">
    <citation type="submission" date="2023-01" db="EMBL/GenBank/DDBJ databases">
        <title>Psychrosphaera sp. nov., isolated from marine algae.</title>
        <authorList>
            <person name="Bayburt H."/>
            <person name="Choi B.J."/>
            <person name="Kim J.M."/>
            <person name="Choi D.G."/>
            <person name="Jeon C.O."/>
        </authorList>
    </citation>
    <scope>NUCLEOTIDE SEQUENCE [LARGE SCALE GENOMIC DNA]</scope>
    <source>
        <strain evidence="2 3">G1-22</strain>
    </source>
</reference>